<name>R7W369_AEGTA</name>
<dbReference type="AlphaFoldDB" id="R7W369"/>
<protein>
    <recommendedName>
        <fullName evidence="2">Myb/SANT-like domain-containing protein</fullName>
    </recommendedName>
</protein>
<reference evidence="3" key="1">
    <citation type="submission" date="2015-06" db="UniProtKB">
        <authorList>
            <consortium name="EnsemblPlants"/>
        </authorList>
    </citation>
    <scope>IDENTIFICATION</scope>
</reference>
<dbReference type="PANTHER" id="PTHR47069">
    <property type="match status" value="1"/>
</dbReference>
<evidence type="ECO:0000313" key="3">
    <source>
        <dbReference type="EnsemblPlants" id="EMT14146"/>
    </source>
</evidence>
<proteinExistence type="predicted"/>
<sequence>MAGRKSRLQLNLFEDSQGADEEDDFFGDGSQVGNYSPLIRAGAAPFSAPVAGGFSPRVGALGAATGGLGALSAAVAGLPPRVGALSAPQAPTFVDPPAPGGLDLNSEAAAFPGLSEYQHVLQSQEAPPRRRSSKHVVATTGRGRGAGRGAGGRGTSSSAGMPPRPARSGVGRGGGGVKRGKSLTSAASAQTGGHLGFDSAKWNEQRLELFLKLVIREISDGNRPNNQMAPVGWKNICRDFRRSCGQKYNVKAMKNRYTQAKVLATFWKEVQVKSSGLGRGPNGEILASESWWQANTKGRTECYRVFKDRVPPYLDDLMLIFDNVIVDGASAFCPGFDEEDNQPHNGVAADLYDLTGEGDTCSPMGSANKRASSSSKRTSSNATTGESPSKKTKSPMVKALRGLANEIKIDREEGKKKEDNYAKREEARSRAIVNAQAQIMVQKRQAIQEEMDQCVALAKECGVAEASVEMWVASELFMDANKRAFSELCRLLKQGLRGSRCTASREEL</sequence>
<accession>R7W369</accession>
<feature type="domain" description="Myb/SANT-like" evidence="2">
    <location>
        <begin position="201"/>
        <end position="293"/>
    </location>
</feature>
<dbReference type="Pfam" id="PF12776">
    <property type="entry name" value="Myb_DNA-bind_3"/>
    <property type="match status" value="1"/>
</dbReference>
<feature type="compositionally biased region" description="Low complexity" evidence="1">
    <location>
        <begin position="366"/>
        <end position="384"/>
    </location>
</feature>
<feature type="region of interest" description="Disordered" evidence="1">
    <location>
        <begin position="358"/>
        <end position="397"/>
    </location>
</feature>
<evidence type="ECO:0000256" key="1">
    <source>
        <dbReference type="SAM" id="MobiDB-lite"/>
    </source>
</evidence>
<dbReference type="InterPro" id="IPR024752">
    <property type="entry name" value="Myb/SANT-like_dom"/>
</dbReference>
<dbReference type="EnsemblPlants" id="EMT14146">
    <property type="protein sequence ID" value="EMT14146"/>
    <property type="gene ID" value="F775_13055"/>
</dbReference>
<dbReference type="PANTHER" id="PTHR47069:SF12">
    <property type="entry name" value="OS01G0545800 PROTEIN"/>
    <property type="match status" value="1"/>
</dbReference>
<evidence type="ECO:0000259" key="2">
    <source>
        <dbReference type="Pfam" id="PF12776"/>
    </source>
</evidence>
<feature type="region of interest" description="Disordered" evidence="1">
    <location>
        <begin position="119"/>
        <end position="190"/>
    </location>
</feature>
<organism evidence="3">
    <name type="scientific">Aegilops tauschii</name>
    <name type="common">Tausch's goatgrass</name>
    <name type="synonym">Aegilops squarrosa</name>
    <dbReference type="NCBI Taxonomy" id="37682"/>
    <lineage>
        <taxon>Eukaryota</taxon>
        <taxon>Viridiplantae</taxon>
        <taxon>Streptophyta</taxon>
        <taxon>Embryophyta</taxon>
        <taxon>Tracheophyta</taxon>
        <taxon>Spermatophyta</taxon>
        <taxon>Magnoliopsida</taxon>
        <taxon>Liliopsida</taxon>
        <taxon>Poales</taxon>
        <taxon>Poaceae</taxon>
        <taxon>BOP clade</taxon>
        <taxon>Pooideae</taxon>
        <taxon>Triticodae</taxon>
        <taxon>Triticeae</taxon>
        <taxon>Triticinae</taxon>
        <taxon>Aegilops</taxon>
    </lineage>
</organism>
<feature type="compositionally biased region" description="Gly residues" evidence="1">
    <location>
        <begin position="142"/>
        <end position="154"/>
    </location>
</feature>